<keyword evidence="1" id="KW-0732">Signal</keyword>
<dbReference type="RefSeq" id="WP_036105470.1">
    <property type="nucleotide sequence ID" value="NZ_AODG01000007.1"/>
</dbReference>
<name>A0A829R6X8_LISGR</name>
<comment type="caution">
    <text evidence="2">The sequence shown here is derived from an EMBL/GenBank/DDBJ whole genome shotgun (WGS) entry which is preliminary data.</text>
</comment>
<dbReference type="CDD" id="cd02947">
    <property type="entry name" value="TRX_family"/>
    <property type="match status" value="1"/>
</dbReference>
<organism evidence="2 3">
    <name type="scientific">Listeria grayi FSL F6-1183</name>
    <dbReference type="NCBI Taxonomy" id="1265827"/>
    <lineage>
        <taxon>Bacteria</taxon>
        <taxon>Bacillati</taxon>
        <taxon>Bacillota</taxon>
        <taxon>Bacilli</taxon>
        <taxon>Bacillales</taxon>
        <taxon>Listeriaceae</taxon>
        <taxon>Listeria</taxon>
    </lineage>
</organism>
<evidence type="ECO:0000313" key="3">
    <source>
        <dbReference type="Proteomes" id="UP000019251"/>
    </source>
</evidence>
<reference evidence="2 3" key="1">
    <citation type="submission" date="2012-12" db="EMBL/GenBank/DDBJ databases">
        <title>Novel taxa of Listeriaceae from agricultural environments in the United States.</title>
        <authorList>
            <person name="den Bakker H.C."/>
            <person name="Allred A."/>
            <person name="Warchocki S."/>
            <person name="Wright E.M."/>
            <person name="Burrell A."/>
            <person name="Nightingale K.K."/>
            <person name="Kephart D."/>
            <person name="Wiedmann M."/>
        </authorList>
    </citation>
    <scope>NUCLEOTIDE SEQUENCE [LARGE SCALE GENOMIC DNA]</scope>
    <source>
        <strain evidence="2 3">FSL F6-1183</strain>
    </source>
</reference>
<accession>A0A829R6X8</accession>
<dbReference type="PROSITE" id="PS51257">
    <property type="entry name" value="PROKAR_LIPOPROTEIN"/>
    <property type="match status" value="1"/>
</dbReference>
<dbReference type="InterPro" id="IPR046698">
    <property type="entry name" value="PedC-like"/>
</dbReference>
<dbReference type="EMBL" id="AODG01000007">
    <property type="protein sequence ID" value="EUJ28747.1"/>
    <property type="molecule type" value="Genomic_DNA"/>
</dbReference>
<evidence type="ECO:0000256" key="1">
    <source>
        <dbReference type="SAM" id="SignalP"/>
    </source>
</evidence>
<dbReference type="SUPFAM" id="SSF52833">
    <property type="entry name" value="Thioredoxin-like"/>
    <property type="match status" value="1"/>
</dbReference>
<sequence length="137" mass="15517">MKKIYFLIVLILVGAALQGCAKETKEANGKVIQVKESDTIISLMEKQDNKPYFIYFGRPSCKSCQKALPKLQRIVADERKEVYYYNTDFFRNKAGFSDVLAKLNVTNVPYLVKVVNGKPTNSTLLFSKNAQIKSVLQ</sequence>
<feature type="signal peptide" evidence="1">
    <location>
        <begin position="1"/>
        <end position="21"/>
    </location>
</feature>
<feature type="chain" id="PRO_5032634270" evidence="1">
    <location>
        <begin position="22"/>
        <end position="137"/>
    </location>
</feature>
<dbReference type="InterPro" id="IPR036249">
    <property type="entry name" value="Thioredoxin-like_sf"/>
</dbReference>
<proteinExistence type="predicted"/>
<evidence type="ECO:0000313" key="2">
    <source>
        <dbReference type="EMBL" id="EUJ28747.1"/>
    </source>
</evidence>
<protein>
    <submittedName>
        <fullName evidence="2">Copper amine oxidase-like protein</fullName>
    </submittedName>
</protein>
<dbReference type="Pfam" id="PF20207">
    <property type="entry name" value="DUF6568"/>
    <property type="match status" value="1"/>
</dbReference>
<dbReference type="Proteomes" id="UP000019251">
    <property type="component" value="Unassembled WGS sequence"/>
</dbReference>
<dbReference type="AlphaFoldDB" id="A0A829R6X8"/>
<dbReference type="Gene3D" id="3.40.30.10">
    <property type="entry name" value="Glutaredoxin"/>
    <property type="match status" value="1"/>
</dbReference>
<gene>
    <name evidence="2" type="ORF">LMUR_06662</name>
</gene>